<dbReference type="Gene3D" id="1.10.287.130">
    <property type="match status" value="1"/>
</dbReference>
<evidence type="ECO:0000256" key="3">
    <source>
        <dbReference type="ARBA" id="ARBA00012438"/>
    </source>
</evidence>
<dbReference type="SMART" id="SM00388">
    <property type="entry name" value="HisKA"/>
    <property type="match status" value="1"/>
</dbReference>
<protein>
    <recommendedName>
        <fullName evidence="3">histidine kinase</fullName>
        <ecNumber evidence="3">2.7.13.3</ecNumber>
    </recommendedName>
</protein>
<dbReference type="InterPro" id="IPR036890">
    <property type="entry name" value="HATPase_C_sf"/>
</dbReference>
<dbReference type="Gene3D" id="6.10.340.10">
    <property type="match status" value="1"/>
</dbReference>
<keyword evidence="6 11" id="KW-0812">Transmembrane</keyword>
<evidence type="ECO:0000256" key="7">
    <source>
        <dbReference type="ARBA" id="ARBA00022777"/>
    </source>
</evidence>
<evidence type="ECO:0000256" key="4">
    <source>
        <dbReference type="ARBA" id="ARBA00022553"/>
    </source>
</evidence>
<evidence type="ECO:0000256" key="2">
    <source>
        <dbReference type="ARBA" id="ARBA00004370"/>
    </source>
</evidence>
<dbReference type="Pfam" id="PF00512">
    <property type="entry name" value="HisKA"/>
    <property type="match status" value="1"/>
</dbReference>
<feature type="domain" description="Histidine kinase" evidence="12">
    <location>
        <begin position="242"/>
        <end position="456"/>
    </location>
</feature>
<dbReference type="CDD" id="cd06225">
    <property type="entry name" value="HAMP"/>
    <property type="match status" value="1"/>
</dbReference>
<dbReference type="PROSITE" id="PS50109">
    <property type="entry name" value="HIS_KIN"/>
    <property type="match status" value="1"/>
</dbReference>
<reference evidence="15" key="1">
    <citation type="submission" date="2015-11" db="EMBL/GenBank/DDBJ databases">
        <title>Complete genome sequence of a polyethylene glycol-degrading strain Sphingopyxis terrae strain 203-1 (NBRC 15098).</title>
        <authorList>
            <person name="Yoshiyuki O."/>
            <person name="Shouta N."/>
            <person name="Nagata Y."/>
            <person name="Numata M."/>
            <person name="Tsuchikane K."/>
            <person name="Hosoyama A."/>
            <person name="Yamazoe A."/>
            <person name="Tsuda M."/>
            <person name="Fujita N."/>
            <person name="Kawai F."/>
        </authorList>
    </citation>
    <scope>NUCLEOTIDE SEQUENCE [LARGE SCALE GENOMIC DNA]</scope>
    <source>
        <strain evidence="15">203-1</strain>
    </source>
</reference>
<dbReference type="GO" id="GO:0005886">
    <property type="term" value="C:plasma membrane"/>
    <property type="evidence" value="ECO:0007669"/>
    <property type="project" value="TreeGrafter"/>
</dbReference>
<dbReference type="Gene3D" id="3.30.565.10">
    <property type="entry name" value="Histidine kinase-like ATPase, C-terminal domain"/>
    <property type="match status" value="1"/>
</dbReference>
<reference evidence="14 15" key="2">
    <citation type="journal article" date="2016" name="Genome Announc.">
        <title>Complete Genome Sequence of Sphingopyxis terrae Strain 203-1 (NBRC 111660), a Polyethylene Glycol Degrader.</title>
        <authorList>
            <person name="Ohtsubo Y."/>
            <person name="Nonoyama S."/>
            <person name="Nagata Y."/>
            <person name="Numata M."/>
            <person name="Tsuchikane K."/>
            <person name="Hosoyama A."/>
            <person name="Yamazoe A."/>
            <person name="Tsuda M."/>
            <person name="Fujita N."/>
            <person name="Kawai F."/>
        </authorList>
    </citation>
    <scope>NUCLEOTIDE SEQUENCE [LARGE SCALE GENOMIC DNA]</scope>
    <source>
        <strain evidence="14 15">203-1</strain>
    </source>
</reference>
<dbReference type="InterPro" id="IPR003661">
    <property type="entry name" value="HisK_dim/P_dom"/>
</dbReference>
<dbReference type="InterPro" id="IPR004358">
    <property type="entry name" value="Sig_transdc_His_kin-like_C"/>
</dbReference>
<comment type="catalytic activity">
    <reaction evidence="1">
        <text>ATP + protein L-histidine = ADP + protein N-phospho-L-histidine.</text>
        <dbReference type="EC" id="2.7.13.3"/>
    </reaction>
</comment>
<keyword evidence="10 11" id="KW-0472">Membrane</keyword>
<dbReference type="CDD" id="cd00082">
    <property type="entry name" value="HisKA"/>
    <property type="match status" value="1"/>
</dbReference>
<keyword evidence="9" id="KW-0902">Two-component regulatory system</keyword>
<dbReference type="RefSeq" id="WP_062901608.1">
    <property type="nucleotide sequence ID" value="NZ_CP013342.1"/>
</dbReference>
<feature type="transmembrane region" description="Helical" evidence="11">
    <location>
        <begin position="160"/>
        <end position="183"/>
    </location>
</feature>
<proteinExistence type="predicted"/>
<dbReference type="InterPro" id="IPR005467">
    <property type="entry name" value="His_kinase_dom"/>
</dbReference>
<dbReference type="InterPro" id="IPR003594">
    <property type="entry name" value="HATPase_dom"/>
</dbReference>
<keyword evidence="5" id="KW-0808">Transferase</keyword>
<evidence type="ECO:0000313" key="14">
    <source>
        <dbReference type="EMBL" id="AMU94824.1"/>
    </source>
</evidence>
<accession>A0A142VYG1</accession>
<dbReference type="EMBL" id="CP013342">
    <property type="protein sequence ID" value="AMU94824.1"/>
    <property type="molecule type" value="Genomic_DNA"/>
</dbReference>
<evidence type="ECO:0000256" key="10">
    <source>
        <dbReference type="ARBA" id="ARBA00023136"/>
    </source>
</evidence>
<evidence type="ECO:0000256" key="9">
    <source>
        <dbReference type="ARBA" id="ARBA00023012"/>
    </source>
</evidence>
<evidence type="ECO:0000313" key="15">
    <source>
        <dbReference type="Proteomes" id="UP000076234"/>
    </source>
</evidence>
<dbReference type="Proteomes" id="UP000076234">
    <property type="component" value="Chromosome"/>
</dbReference>
<dbReference type="AlphaFoldDB" id="A0A142VYG1"/>
<dbReference type="PRINTS" id="PR00344">
    <property type="entry name" value="BCTRLSENSOR"/>
</dbReference>
<dbReference type="CDD" id="cd00075">
    <property type="entry name" value="HATPase"/>
    <property type="match status" value="1"/>
</dbReference>
<dbReference type="GO" id="GO:0000155">
    <property type="term" value="F:phosphorelay sensor kinase activity"/>
    <property type="evidence" value="ECO:0007669"/>
    <property type="project" value="InterPro"/>
</dbReference>
<sequence>MRAGFFQSTIVRLTLALVIAQVAALALGLTIIHRFTQATIIDDARIAAEVARDDFAETQRQQGPEALVQAIRDRLTRRDDRNFVVLLKAPDGTRVVGNLSQWPATVSDHEAWREIRLFRQDAAEAEPIGLITTPLPGGYALLTGEVLEAQVQLARASQAAFLFALAVGITIAGIVAAFVAWLLGRRIDVFSRAASAIVSGRLDARVERDRTGDAFDRLGVSINAMLDRIETLVGELRMLTDSMAHDLRSPVARMKAKLEQALGRARDPETTAALAGAIDEADSLHRLLDTALEISRAEAGIGRDQFTRFALAPLLEDMAEVYGPLAEDEGFAIAVAAPADLEVVAHREMLVRALSNLIDNALKYAAGGTQIRLTAAREASDAIDLAVIDDGPGIPADRIAEATRRFVRLDPSRGGSGAGLGLSLVETIAHMHGGRMTITPGQPHGTVVTLRLPVVAPAA</sequence>
<dbReference type="Pfam" id="PF00672">
    <property type="entry name" value="HAMP"/>
    <property type="match status" value="1"/>
</dbReference>
<dbReference type="InterPro" id="IPR050428">
    <property type="entry name" value="TCS_sensor_his_kinase"/>
</dbReference>
<dbReference type="PANTHER" id="PTHR45436:SF8">
    <property type="entry name" value="HISTIDINE KINASE"/>
    <property type="match status" value="1"/>
</dbReference>
<evidence type="ECO:0000259" key="13">
    <source>
        <dbReference type="PROSITE" id="PS50885"/>
    </source>
</evidence>
<comment type="subcellular location">
    <subcellularLocation>
        <location evidence="2">Membrane</location>
    </subcellularLocation>
</comment>
<dbReference type="KEGG" id="ster:AOA14_09440"/>
<organism evidence="14 15">
    <name type="scientific">Sphingopyxis terrae subsp. terrae NBRC 15098</name>
    <dbReference type="NCBI Taxonomy" id="1219058"/>
    <lineage>
        <taxon>Bacteria</taxon>
        <taxon>Pseudomonadati</taxon>
        <taxon>Pseudomonadota</taxon>
        <taxon>Alphaproteobacteria</taxon>
        <taxon>Sphingomonadales</taxon>
        <taxon>Sphingomonadaceae</taxon>
        <taxon>Sphingopyxis</taxon>
    </lineage>
</organism>
<evidence type="ECO:0000256" key="8">
    <source>
        <dbReference type="ARBA" id="ARBA00022989"/>
    </source>
</evidence>
<evidence type="ECO:0000256" key="1">
    <source>
        <dbReference type="ARBA" id="ARBA00000085"/>
    </source>
</evidence>
<dbReference type="SUPFAM" id="SSF55874">
    <property type="entry name" value="ATPase domain of HSP90 chaperone/DNA topoisomerase II/histidine kinase"/>
    <property type="match status" value="1"/>
</dbReference>
<dbReference type="EC" id="2.7.13.3" evidence="3"/>
<dbReference type="InterPro" id="IPR036097">
    <property type="entry name" value="HisK_dim/P_sf"/>
</dbReference>
<dbReference type="STRING" id="1219058.AOA14_09440"/>
<dbReference type="SMART" id="SM00304">
    <property type="entry name" value="HAMP"/>
    <property type="match status" value="1"/>
</dbReference>
<keyword evidence="4" id="KW-0597">Phosphoprotein</keyword>
<dbReference type="PROSITE" id="PS50885">
    <property type="entry name" value="HAMP"/>
    <property type="match status" value="1"/>
</dbReference>
<keyword evidence="7" id="KW-0418">Kinase</keyword>
<keyword evidence="8 11" id="KW-1133">Transmembrane helix</keyword>
<evidence type="ECO:0000259" key="12">
    <source>
        <dbReference type="PROSITE" id="PS50109"/>
    </source>
</evidence>
<name>A0A142VYG1_9SPHN</name>
<dbReference type="SUPFAM" id="SSF47384">
    <property type="entry name" value="Homodimeric domain of signal transducing histidine kinase"/>
    <property type="match status" value="1"/>
</dbReference>
<evidence type="ECO:0000256" key="11">
    <source>
        <dbReference type="SAM" id="Phobius"/>
    </source>
</evidence>
<evidence type="ECO:0000256" key="6">
    <source>
        <dbReference type="ARBA" id="ARBA00022692"/>
    </source>
</evidence>
<gene>
    <name evidence="14" type="ORF">AOA14_09440</name>
</gene>
<dbReference type="PANTHER" id="PTHR45436">
    <property type="entry name" value="SENSOR HISTIDINE KINASE YKOH"/>
    <property type="match status" value="1"/>
</dbReference>
<dbReference type="SMART" id="SM00387">
    <property type="entry name" value="HATPase_c"/>
    <property type="match status" value="1"/>
</dbReference>
<dbReference type="Pfam" id="PF02518">
    <property type="entry name" value="HATPase_c"/>
    <property type="match status" value="1"/>
</dbReference>
<evidence type="ECO:0000256" key="5">
    <source>
        <dbReference type="ARBA" id="ARBA00022679"/>
    </source>
</evidence>
<feature type="domain" description="HAMP" evidence="13">
    <location>
        <begin position="181"/>
        <end position="234"/>
    </location>
</feature>
<dbReference type="InterPro" id="IPR003660">
    <property type="entry name" value="HAMP_dom"/>
</dbReference>